<gene>
    <name evidence="10" type="ORF">Fcan01_18265</name>
</gene>
<protein>
    <recommendedName>
        <fullName evidence="7">Complex III assembly factor LYRM7</fullName>
    </recommendedName>
    <alternativeName>
        <fullName evidence="8">LYR motif-containing protein 7</fullName>
    </alternativeName>
</protein>
<keyword evidence="11" id="KW-1185">Reference proteome</keyword>
<keyword evidence="3" id="KW-0496">Mitochondrion</keyword>
<dbReference type="CDD" id="cd20267">
    <property type="entry name" value="Complex1_LYR_LYRM7"/>
    <property type="match status" value="1"/>
</dbReference>
<dbReference type="Pfam" id="PF05347">
    <property type="entry name" value="Complex1_LYR"/>
    <property type="match status" value="1"/>
</dbReference>
<keyword evidence="4" id="KW-0143">Chaperone</keyword>
<dbReference type="GO" id="GO:0005759">
    <property type="term" value="C:mitochondrial matrix"/>
    <property type="evidence" value="ECO:0007669"/>
    <property type="project" value="UniProtKB-SubCell"/>
</dbReference>
<dbReference type="InterPro" id="IPR050435">
    <property type="entry name" value="MZM1/LYRM7"/>
</dbReference>
<dbReference type="OMA" id="TRQYVFH"/>
<sequence length="108" mass="12429">MSGGTRLKVLSLFKKLHRAKDKVFVGDSVALDGAKMKIREEFSKHKAITDPQEINSLLKVAQESEELLRTKVVQLSQVRKDVYQFRTEHLQEKCFKLNMKCDDCTCGR</sequence>
<comment type="subunit">
    <text evidence="6">Interacts with UQCRFS1.</text>
</comment>
<evidence type="ECO:0000256" key="3">
    <source>
        <dbReference type="ARBA" id="ARBA00023128"/>
    </source>
</evidence>
<dbReference type="Proteomes" id="UP000198287">
    <property type="component" value="Unassembled WGS sequence"/>
</dbReference>
<comment type="function">
    <text evidence="5">Assembly factor required for Rieske Fe-S protein UQCRFS1 incorporation into the cytochrome b-c1 (CIII) complex. Functions as a chaperone, binding to this subunit within the mitochondrial matrix and stabilizing it prior to its translocation and insertion into the late CIII dimeric intermediate within the mitochondrial inner membrane.</text>
</comment>
<accession>A0A226DPA8</accession>
<evidence type="ECO:0000313" key="10">
    <source>
        <dbReference type="EMBL" id="OXA46858.1"/>
    </source>
</evidence>
<dbReference type="GO" id="GO:0044183">
    <property type="term" value="F:protein folding chaperone"/>
    <property type="evidence" value="ECO:0007669"/>
    <property type="project" value="TreeGrafter"/>
</dbReference>
<evidence type="ECO:0000256" key="7">
    <source>
        <dbReference type="ARBA" id="ARBA00026165"/>
    </source>
</evidence>
<dbReference type="STRING" id="158441.A0A226DPA8"/>
<dbReference type="EMBL" id="LNIX01000014">
    <property type="protein sequence ID" value="OXA46858.1"/>
    <property type="molecule type" value="Genomic_DNA"/>
</dbReference>
<dbReference type="PANTHER" id="PTHR46749">
    <property type="entry name" value="COMPLEX III ASSEMBLY FACTOR LYRM7"/>
    <property type="match status" value="1"/>
</dbReference>
<dbReference type="InterPro" id="IPR045298">
    <property type="entry name" value="Complex1_LYR_LYRM7"/>
</dbReference>
<evidence type="ECO:0000256" key="8">
    <source>
        <dbReference type="ARBA" id="ARBA00031830"/>
    </source>
</evidence>
<comment type="subcellular location">
    <subcellularLocation>
        <location evidence="1">Mitochondrion matrix</location>
    </subcellularLocation>
</comment>
<evidence type="ECO:0000256" key="1">
    <source>
        <dbReference type="ARBA" id="ARBA00004305"/>
    </source>
</evidence>
<name>A0A226DPA8_FOLCA</name>
<dbReference type="InterPro" id="IPR008011">
    <property type="entry name" value="Complex1_LYR_dom"/>
</dbReference>
<comment type="caution">
    <text evidence="10">The sequence shown here is derived from an EMBL/GenBank/DDBJ whole genome shotgun (WGS) entry which is preliminary data.</text>
</comment>
<evidence type="ECO:0000259" key="9">
    <source>
        <dbReference type="Pfam" id="PF05347"/>
    </source>
</evidence>
<dbReference type="OrthoDB" id="529194at2759"/>
<evidence type="ECO:0000256" key="5">
    <source>
        <dbReference type="ARBA" id="ARBA00025430"/>
    </source>
</evidence>
<evidence type="ECO:0000256" key="2">
    <source>
        <dbReference type="ARBA" id="ARBA00009508"/>
    </source>
</evidence>
<evidence type="ECO:0000256" key="4">
    <source>
        <dbReference type="ARBA" id="ARBA00023186"/>
    </source>
</evidence>
<proteinExistence type="inferred from homology"/>
<dbReference type="AlphaFoldDB" id="A0A226DPA8"/>
<organism evidence="10 11">
    <name type="scientific">Folsomia candida</name>
    <name type="common">Springtail</name>
    <dbReference type="NCBI Taxonomy" id="158441"/>
    <lineage>
        <taxon>Eukaryota</taxon>
        <taxon>Metazoa</taxon>
        <taxon>Ecdysozoa</taxon>
        <taxon>Arthropoda</taxon>
        <taxon>Hexapoda</taxon>
        <taxon>Collembola</taxon>
        <taxon>Entomobryomorpha</taxon>
        <taxon>Isotomoidea</taxon>
        <taxon>Isotomidae</taxon>
        <taxon>Proisotominae</taxon>
        <taxon>Folsomia</taxon>
    </lineage>
</organism>
<evidence type="ECO:0000313" key="11">
    <source>
        <dbReference type="Proteomes" id="UP000198287"/>
    </source>
</evidence>
<dbReference type="GO" id="GO:0034551">
    <property type="term" value="P:mitochondrial respiratory chain complex III assembly"/>
    <property type="evidence" value="ECO:0007669"/>
    <property type="project" value="InterPro"/>
</dbReference>
<evidence type="ECO:0000256" key="6">
    <source>
        <dbReference type="ARBA" id="ARBA00025809"/>
    </source>
</evidence>
<dbReference type="PANTHER" id="PTHR46749:SF1">
    <property type="entry name" value="COMPLEX III ASSEMBLY FACTOR LYRM7"/>
    <property type="match status" value="1"/>
</dbReference>
<reference evidence="10 11" key="1">
    <citation type="submission" date="2015-12" db="EMBL/GenBank/DDBJ databases">
        <title>The genome of Folsomia candida.</title>
        <authorList>
            <person name="Faddeeva A."/>
            <person name="Derks M.F."/>
            <person name="Anvar Y."/>
            <person name="Smit S."/>
            <person name="Van Straalen N."/>
            <person name="Roelofs D."/>
        </authorList>
    </citation>
    <scope>NUCLEOTIDE SEQUENCE [LARGE SCALE GENOMIC DNA]</scope>
    <source>
        <strain evidence="10 11">VU population</strain>
        <tissue evidence="10">Whole body</tissue>
    </source>
</reference>
<feature type="domain" description="Complex 1 LYR protein" evidence="9">
    <location>
        <begin position="8"/>
        <end position="64"/>
    </location>
</feature>
<comment type="similarity">
    <text evidence="2">Belongs to the complex I LYR family.</text>
</comment>